<evidence type="ECO:0000313" key="2">
    <source>
        <dbReference type="Proteomes" id="UP000552709"/>
    </source>
</evidence>
<sequence>MRLAALTSAEIADQLAWMHPADQGENDDRPSLDERSVLADDLGCHEEARAAA</sequence>
<dbReference type="Proteomes" id="UP000552709">
    <property type="component" value="Unassembled WGS sequence"/>
</dbReference>
<comment type="caution">
    <text evidence="1">The sequence shown here is derived from an EMBL/GenBank/DDBJ whole genome shotgun (WGS) entry which is preliminary data.</text>
</comment>
<accession>A0A7W8JYJ8</accession>
<dbReference type="AlphaFoldDB" id="A0A7W8JYJ8"/>
<proteinExistence type="predicted"/>
<gene>
    <name evidence="1" type="ORF">HNQ08_004743</name>
</gene>
<keyword evidence="2" id="KW-1185">Reference proteome</keyword>
<name>A0A7W8JYJ8_9DEIO</name>
<reference evidence="1 2" key="1">
    <citation type="submission" date="2020-08" db="EMBL/GenBank/DDBJ databases">
        <title>Genomic Encyclopedia of Type Strains, Phase IV (KMG-IV): sequencing the most valuable type-strain genomes for metagenomic binning, comparative biology and taxonomic classification.</title>
        <authorList>
            <person name="Goeker M."/>
        </authorList>
    </citation>
    <scope>NUCLEOTIDE SEQUENCE [LARGE SCALE GENOMIC DNA]</scope>
    <source>
        <strain evidence="1 2">DSM 27939</strain>
    </source>
</reference>
<evidence type="ECO:0000313" key="1">
    <source>
        <dbReference type="EMBL" id="MBB5365617.1"/>
    </source>
</evidence>
<dbReference type="RefSeq" id="WP_184137267.1">
    <property type="nucleotide sequence ID" value="NZ_JACHFL010000020.1"/>
</dbReference>
<dbReference type="EMBL" id="JACHFL010000020">
    <property type="protein sequence ID" value="MBB5365617.1"/>
    <property type="molecule type" value="Genomic_DNA"/>
</dbReference>
<organism evidence="1 2">
    <name type="scientific">Deinococcus humi</name>
    <dbReference type="NCBI Taxonomy" id="662880"/>
    <lineage>
        <taxon>Bacteria</taxon>
        <taxon>Thermotogati</taxon>
        <taxon>Deinococcota</taxon>
        <taxon>Deinococci</taxon>
        <taxon>Deinococcales</taxon>
        <taxon>Deinococcaceae</taxon>
        <taxon>Deinococcus</taxon>
    </lineage>
</organism>
<protein>
    <submittedName>
        <fullName evidence="1">Uncharacterized protein</fullName>
    </submittedName>
</protein>